<accession>A0AA88GS16</accession>
<dbReference type="AlphaFoldDB" id="A0AA88GS16"/>
<feature type="region of interest" description="Disordered" evidence="1">
    <location>
        <begin position="34"/>
        <end position="91"/>
    </location>
</feature>
<gene>
    <name evidence="2" type="ORF">C9374_001678</name>
</gene>
<feature type="compositionally biased region" description="Polar residues" evidence="1">
    <location>
        <begin position="355"/>
        <end position="371"/>
    </location>
</feature>
<name>A0AA88GS16_NAELO</name>
<feature type="compositionally biased region" description="Polar residues" evidence="1">
    <location>
        <begin position="386"/>
        <end position="407"/>
    </location>
</feature>
<comment type="caution">
    <text evidence="2">The sequence shown here is derived from an EMBL/GenBank/DDBJ whole genome shotgun (WGS) entry which is preliminary data.</text>
</comment>
<dbReference type="GeneID" id="68094134"/>
<proteinExistence type="predicted"/>
<evidence type="ECO:0000256" key="1">
    <source>
        <dbReference type="SAM" id="MobiDB-lite"/>
    </source>
</evidence>
<feature type="compositionally biased region" description="Polar residues" evidence="1">
    <location>
        <begin position="55"/>
        <end position="76"/>
    </location>
</feature>
<evidence type="ECO:0000313" key="2">
    <source>
        <dbReference type="EMBL" id="KAG2387346.1"/>
    </source>
</evidence>
<keyword evidence="3" id="KW-1185">Reference proteome</keyword>
<feature type="compositionally biased region" description="Low complexity" evidence="1">
    <location>
        <begin position="408"/>
        <end position="448"/>
    </location>
</feature>
<protein>
    <recommendedName>
        <fullName evidence="4">WASP family protein member</fullName>
    </recommendedName>
</protein>
<organism evidence="2 3">
    <name type="scientific">Naegleria lovaniensis</name>
    <name type="common">Amoeba</name>
    <dbReference type="NCBI Taxonomy" id="51637"/>
    <lineage>
        <taxon>Eukaryota</taxon>
        <taxon>Discoba</taxon>
        <taxon>Heterolobosea</taxon>
        <taxon>Tetramitia</taxon>
        <taxon>Eutetramitia</taxon>
        <taxon>Vahlkampfiidae</taxon>
        <taxon>Naegleria</taxon>
    </lineage>
</organism>
<dbReference type="EMBL" id="PYSW02000013">
    <property type="protein sequence ID" value="KAG2387346.1"/>
    <property type="molecule type" value="Genomic_DNA"/>
</dbReference>
<dbReference type="RefSeq" id="XP_044551338.1">
    <property type="nucleotide sequence ID" value="XM_044691011.1"/>
</dbReference>
<feature type="compositionally biased region" description="Low complexity" evidence="1">
    <location>
        <begin position="77"/>
        <end position="91"/>
    </location>
</feature>
<evidence type="ECO:0008006" key="4">
    <source>
        <dbReference type="Google" id="ProtNLM"/>
    </source>
</evidence>
<sequence>MSLIMSYGLEHSQTVGERLYGNDVFEKVKNSLSSLQPSTTENISSHLENHDSNKIHTGSKTKTAYKSQQSSESHTLTASTNSISSTESSKNKRISSSIKSLSITLDTSHQNYKGKALDHQTTNQCIYLTTLLGMLDNLRKLSIASQVAIANITSLSDKTFKRVCLVHDKYQELRAKLESMEYDHLRTKDETKPVVRYQEPEQGRFNPSTMSDGWYEQYLKCPDNPNFKPLEDLILKPGYANTTISQNYSNPDGIFSSWKDNYVRQMKNEIKNNSALASSRKSLQIGDVVVPEKKVKRIKQAWKQFDKDNGLKQLVQKREGSCSSSTQLSESQKIVITGCQQAAPTRKTKIHSVMRSASQKTILTTATNVSSPPKADVRRKPLPSIPKSNSQASGESNISELSLNLKISSPSHESSPIPSSTSEEVSQPISSTNSSISESTATASTILSQQDCSHTDSSSIGMNHESRTLIPPPPSIPAQNYIPPPPPMSSAQSVLVTSPTIPPPPPLTSISLTSNAVGIKISELAGVSRQQKQSVSPRDQTVRNDTMADLLESIRKGIKLSKATERVIAQKPPPTKEAFDVFSVLKEKFKLARGGESCDESFRHNYGESASEDW</sequence>
<feature type="compositionally biased region" description="Pro residues" evidence="1">
    <location>
        <begin position="470"/>
        <end position="488"/>
    </location>
</feature>
<feature type="region of interest" description="Disordered" evidence="1">
    <location>
        <begin position="340"/>
        <end position="502"/>
    </location>
</feature>
<reference evidence="2 3" key="1">
    <citation type="journal article" date="2018" name="BMC Genomics">
        <title>The genome of Naegleria lovaniensis, the basis for a comparative approach to unravel pathogenicity factors of the human pathogenic amoeba N. fowleri.</title>
        <authorList>
            <person name="Liechti N."/>
            <person name="Schurch N."/>
            <person name="Bruggmann R."/>
            <person name="Wittwer M."/>
        </authorList>
    </citation>
    <scope>NUCLEOTIDE SEQUENCE [LARGE SCALE GENOMIC DNA]</scope>
    <source>
        <strain evidence="2 3">ATCC 30569</strain>
    </source>
</reference>
<dbReference type="Proteomes" id="UP000816034">
    <property type="component" value="Unassembled WGS sequence"/>
</dbReference>
<feature type="compositionally biased region" description="Polar residues" evidence="1">
    <location>
        <begin position="449"/>
        <end position="461"/>
    </location>
</feature>
<evidence type="ECO:0000313" key="3">
    <source>
        <dbReference type="Proteomes" id="UP000816034"/>
    </source>
</evidence>
<feature type="compositionally biased region" description="Polar residues" evidence="1">
    <location>
        <begin position="34"/>
        <end position="46"/>
    </location>
</feature>